<accession>A0A9P5L7F7</accession>
<gene>
    <name evidence="2" type="ORF">G7Z17_g10207</name>
</gene>
<comment type="caution">
    <text evidence="2">The sequence shown here is derived from an EMBL/GenBank/DDBJ whole genome shotgun (WGS) entry which is preliminary data.</text>
</comment>
<sequence length="93" mass="10573">MGDIGIRVSWPQDEAKQAGHGPADAEANTEAETNTEAEINKQRRKLQNRKNQRARRLRLKDKDTETVQGSRPFKPSVPWSCEYHHPPPTSTQP</sequence>
<reference evidence="2" key="1">
    <citation type="submission" date="2020-03" db="EMBL/GenBank/DDBJ databases">
        <title>Draft Genome Sequence of Cylindrodendrum hubeiense.</title>
        <authorList>
            <person name="Buettner E."/>
            <person name="Kellner H."/>
        </authorList>
    </citation>
    <scope>NUCLEOTIDE SEQUENCE</scope>
    <source>
        <strain evidence="2">IHI 201604</strain>
    </source>
</reference>
<dbReference type="EMBL" id="JAANBB010000322">
    <property type="protein sequence ID" value="KAF7544097.1"/>
    <property type="molecule type" value="Genomic_DNA"/>
</dbReference>
<evidence type="ECO:0000313" key="2">
    <source>
        <dbReference type="EMBL" id="KAF7544097.1"/>
    </source>
</evidence>
<dbReference type="Proteomes" id="UP000722485">
    <property type="component" value="Unassembled WGS sequence"/>
</dbReference>
<protein>
    <submittedName>
        <fullName evidence="2">Uncharacterized protein</fullName>
    </submittedName>
</protein>
<proteinExistence type="predicted"/>
<keyword evidence="3" id="KW-1185">Reference proteome</keyword>
<evidence type="ECO:0000256" key="1">
    <source>
        <dbReference type="SAM" id="MobiDB-lite"/>
    </source>
</evidence>
<name>A0A9P5L7F7_9HYPO</name>
<dbReference type="AlphaFoldDB" id="A0A9P5L7F7"/>
<feature type="compositionally biased region" description="Basic residues" evidence="1">
    <location>
        <begin position="42"/>
        <end position="59"/>
    </location>
</feature>
<feature type="region of interest" description="Disordered" evidence="1">
    <location>
        <begin position="1"/>
        <end position="93"/>
    </location>
</feature>
<organism evidence="2 3">
    <name type="scientific">Cylindrodendrum hubeiense</name>
    <dbReference type="NCBI Taxonomy" id="595255"/>
    <lineage>
        <taxon>Eukaryota</taxon>
        <taxon>Fungi</taxon>
        <taxon>Dikarya</taxon>
        <taxon>Ascomycota</taxon>
        <taxon>Pezizomycotina</taxon>
        <taxon>Sordariomycetes</taxon>
        <taxon>Hypocreomycetidae</taxon>
        <taxon>Hypocreales</taxon>
        <taxon>Nectriaceae</taxon>
        <taxon>Cylindrodendrum</taxon>
    </lineage>
</organism>
<evidence type="ECO:0000313" key="3">
    <source>
        <dbReference type="Proteomes" id="UP000722485"/>
    </source>
</evidence>